<dbReference type="InterPro" id="IPR036111">
    <property type="entry name" value="Mal/L-sulfo/L-lacto_DH-like_sf"/>
</dbReference>
<proteinExistence type="inferred from homology"/>
<dbReference type="Gene3D" id="3.30.1370.60">
    <property type="entry name" value="Hypothetical oxidoreductase yiak, domain 2"/>
    <property type="match status" value="1"/>
</dbReference>
<dbReference type="InterPro" id="IPR043144">
    <property type="entry name" value="Mal/L-sulf/L-lact_DH-like_ah"/>
</dbReference>
<evidence type="ECO:0000256" key="2">
    <source>
        <dbReference type="ARBA" id="ARBA00023002"/>
    </source>
</evidence>
<sequence length="358" mass="38243">MKGGIALGSLIPAKELISFAERSLQKVGVSADDASTIANCLVEADVRGVHSHGINLLPRYVRGILKGDINAQPNVSIEHDRNVIVRVNADNGLGGIAAAYAADLAVERAKEFGLAYITVTNSNHFGAAAPYSMKIAKNKMIGTTITNTPSILPAFGGMTPVLGNNPLAIAVPTKEDPIVLDMALSPIARGKLRGMAEKGESIPPGWALTKEGHPTEDAAEAFDGITLPISGPKGYGLSLINELLSGALSGSLVSREISRSLILDNKGETLDRFGVGHLITALDISAFIDYDVFQERTERIITEIKNSTPALNTEEIYLPGEIENKLQKDRLENGIPLPEMIKRKLDEIANEIGINIMH</sequence>
<evidence type="ECO:0000256" key="1">
    <source>
        <dbReference type="ARBA" id="ARBA00006056"/>
    </source>
</evidence>
<accession>A0A3D8PN42</accession>
<comment type="caution">
    <text evidence="3">The sequence shown here is derived from an EMBL/GenBank/DDBJ whole genome shotgun (WGS) entry which is preliminary data.</text>
</comment>
<dbReference type="Pfam" id="PF02615">
    <property type="entry name" value="Ldh_2"/>
    <property type="match status" value="1"/>
</dbReference>
<dbReference type="Gene3D" id="1.10.1530.10">
    <property type="match status" value="1"/>
</dbReference>
<protein>
    <submittedName>
        <fullName evidence="3">Lactate dehydrogenase</fullName>
    </submittedName>
</protein>
<dbReference type="OrthoDB" id="9769447at2"/>
<reference evidence="4" key="1">
    <citation type="submission" date="2017-11" db="EMBL/GenBank/DDBJ databases">
        <authorList>
            <person name="Zhu W."/>
        </authorList>
    </citation>
    <scope>NUCLEOTIDE SEQUENCE [LARGE SCALE GENOMIC DNA]</scope>
    <source>
        <strain evidence="4">CAU 1183</strain>
    </source>
</reference>
<dbReference type="SUPFAM" id="SSF89733">
    <property type="entry name" value="L-sulfolactate dehydrogenase-like"/>
    <property type="match status" value="1"/>
</dbReference>
<comment type="similarity">
    <text evidence="1">Belongs to the LDH2/MDH2 oxidoreductase family.</text>
</comment>
<dbReference type="EMBL" id="PIOC01000019">
    <property type="protein sequence ID" value="RDW17526.1"/>
    <property type="molecule type" value="Genomic_DNA"/>
</dbReference>
<dbReference type="InterPro" id="IPR003767">
    <property type="entry name" value="Malate/L-lactate_DH-like"/>
</dbReference>
<dbReference type="InterPro" id="IPR043143">
    <property type="entry name" value="Mal/L-sulf/L-lact_DH-like_NADP"/>
</dbReference>
<name>A0A3D8PN42_9BACI</name>
<dbReference type="PANTHER" id="PTHR11091:SF0">
    <property type="entry name" value="MALATE DEHYDROGENASE"/>
    <property type="match status" value="1"/>
</dbReference>
<dbReference type="Proteomes" id="UP000257143">
    <property type="component" value="Unassembled WGS sequence"/>
</dbReference>
<dbReference type="PANTHER" id="PTHR11091">
    <property type="entry name" value="OXIDOREDUCTASE-RELATED"/>
    <property type="match status" value="1"/>
</dbReference>
<evidence type="ECO:0000313" key="3">
    <source>
        <dbReference type="EMBL" id="RDW17526.1"/>
    </source>
</evidence>
<gene>
    <name evidence="3" type="ORF">CWR48_13450</name>
</gene>
<dbReference type="GO" id="GO:0016491">
    <property type="term" value="F:oxidoreductase activity"/>
    <property type="evidence" value="ECO:0007669"/>
    <property type="project" value="UniProtKB-KW"/>
</dbReference>
<keyword evidence="2" id="KW-0560">Oxidoreductase</keyword>
<evidence type="ECO:0000313" key="4">
    <source>
        <dbReference type="Proteomes" id="UP000257143"/>
    </source>
</evidence>
<dbReference type="AlphaFoldDB" id="A0A3D8PN42"/>
<organism evidence="3 4">
    <name type="scientific">Oceanobacillus arenosus</name>
    <dbReference type="NCBI Taxonomy" id="1229153"/>
    <lineage>
        <taxon>Bacteria</taxon>
        <taxon>Bacillati</taxon>
        <taxon>Bacillota</taxon>
        <taxon>Bacilli</taxon>
        <taxon>Bacillales</taxon>
        <taxon>Bacillaceae</taxon>
        <taxon>Oceanobacillus</taxon>
    </lineage>
</organism>
<keyword evidence="4" id="KW-1185">Reference proteome</keyword>